<accession>A0A3P8P558</accession>
<keyword evidence="3" id="KW-0393">Immunoglobulin domain</keyword>
<dbReference type="OMA" id="ERTEMNK"/>
<keyword evidence="7" id="KW-1185">Reference proteome</keyword>
<dbReference type="Pfam" id="PF07686">
    <property type="entry name" value="V-set"/>
    <property type="match status" value="1"/>
</dbReference>
<keyword evidence="4" id="KW-0732">Signal</keyword>
<gene>
    <name evidence="6" type="primary">CD83</name>
</gene>
<dbReference type="Proteomes" id="UP000265100">
    <property type="component" value="Chromosome 3"/>
</dbReference>
<organism evidence="6 7">
    <name type="scientific">Astatotilapia calliptera</name>
    <name type="common">Eastern happy</name>
    <name type="synonym">Chromis callipterus</name>
    <dbReference type="NCBI Taxonomy" id="8154"/>
    <lineage>
        <taxon>Eukaryota</taxon>
        <taxon>Metazoa</taxon>
        <taxon>Chordata</taxon>
        <taxon>Craniata</taxon>
        <taxon>Vertebrata</taxon>
        <taxon>Euteleostomi</taxon>
        <taxon>Actinopterygii</taxon>
        <taxon>Neopterygii</taxon>
        <taxon>Teleostei</taxon>
        <taxon>Neoteleostei</taxon>
        <taxon>Acanthomorphata</taxon>
        <taxon>Ovalentaria</taxon>
        <taxon>Cichlomorphae</taxon>
        <taxon>Cichliformes</taxon>
        <taxon>Cichlidae</taxon>
        <taxon>African cichlids</taxon>
        <taxon>Pseudocrenilabrinae</taxon>
        <taxon>Haplochromini</taxon>
        <taxon>Astatotilapia</taxon>
    </lineage>
</organism>
<dbReference type="Ensembl" id="ENSACLT00000012413.2">
    <property type="protein sequence ID" value="ENSACLP00000012114.2"/>
    <property type="gene ID" value="ENSACLG00000008274.2"/>
</dbReference>
<dbReference type="GO" id="GO:0009897">
    <property type="term" value="C:external side of plasma membrane"/>
    <property type="evidence" value="ECO:0007669"/>
    <property type="project" value="TreeGrafter"/>
</dbReference>
<dbReference type="PANTHER" id="PTHR24100">
    <property type="entry name" value="BUTYROPHILIN"/>
    <property type="match status" value="1"/>
</dbReference>
<dbReference type="PANTHER" id="PTHR24100:SF151">
    <property type="entry name" value="ICOS LIGAND"/>
    <property type="match status" value="1"/>
</dbReference>
<dbReference type="GeneTree" id="ENSGT01130000278447"/>
<dbReference type="InterPro" id="IPR013106">
    <property type="entry name" value="Ig_V-set"/>
</dbReference>
<proteinExistence type="predicted"/>
<dbReference type="GO" id="GO:0001817">
    <property type="term" value="P:regulation of cytokine production"/>
    <property type="evidence" value="ECO:0007669"/>
    <property type="project" value="TreeGrafter"/>
</dbReference>
<evidence type="ECO:0000256" key="3">
    <source>
        <dbReference type="ARBA" id="ARBA00023319"/>
    </source>
</evidence>
<evidence type="ECO:0000313" key="6">
    <source>
        <dbReference type="Ensembl" id="ENSACLP00000012114.2"/>
    </source>
</evidence>
<name>A0A3P8P558_ASTCA</name>
<feature type="chain" id="PRO_5044213691" description="Ig-like domain-containing protein" evidence="4">
    <location>
        <begin position="18"/>
        <end position="183"/>
    </location>
</feature>
<feature type="domain" description="Ig-like" evidence="5">
    <location>
        <begin position="12"/>
        <end position="124"/>
    </location>
</feature>
<sequence length="183" mass="21217">SSAQLQTCLMLCSVVLSVPQVEVDSGVESVQLPCKTSSKLDLPDNATIEWTNMYNTKVHMYKNGSDQPEEQHKIYRERTEMNKDLLKTGEFSLTLKHPTDGNTGIYTCTVYSREGNILLKRKVELKVRGQCCRYRSKLCIPWRFHFPHYPLLYLCSCLDYFLVTLLHVPLQFHVQVSRHCFHS</sequence>
<dbReference type="SUPFAM" id="SSF48726">
    <property type="entry name" value="Immunoglobulin"/>
    <property type="match status" value="1"/>
</dbReference>
<dbReference type="GO" id="GO:0050852">
    <property type="term" value="P:T cell receptor signaling pathway"/>
    <property type="evidence" value="ECO:0007669"/>
    <property type="project" value="TreeGrafter"/>
</dbReference>
<reference evidence="6" key="2">
    <citation type="submission" date="2025-08" db="UniProtKB">
        <authorList>
            <consortium name="Ensembl"/>
        </authorList>
    </citation>
    <scope>IDENTIFICATION</scope>
</reference>
<evidence type="ECO:0000259" key="5">
    <source>
        <dbReference type="PROSITE" id="PS50835"/>
    </source>
</evidence>
<comment type="subcellular location">
    <subcellularLocation>
        <location evidence="1">Membrane</location>
    </subcellularLocation>
</comment>
<reference evidence="6" key="1">
    <citation type="submission" date="2018-05" db="EMBL/GenBank/DDBJ databases">
        <authorList>
            <person name="Datahose"/>
        </authorList>
    </citation>
    <scope>NUCLEOTIDE SEQUENCE</scope>
</reference>
<dbReference type="Bgee" id="ENSACLG00000008274">
    <property type="expression patterns" value="Expressed in liver and 2 other cell types or tissues"/>
</dbReference>
<protein>
    <recommendedName>
        <fullName evidence="5">Ig-like domain-containing protein</fullName>
    </recommendedName>
</protein>
<dbReference type="PROSITE" id="PS50835">
    <property type="entry name" value="IG_LIKE"/>
    <property type="match status" value="1"/>
</dbReference>
<dbReference type="AlphaFoldDB" id="A0A3P8P558"/>
<dbReference type="GO" id="GO:0005102">
    <property type="term" value="F:signaling receptor binding"/>
    <property type="evidence" value="ECO:0007669"/>
    <property type="project" value="TreeGrafter"/>
</dbReference>
<dbReference type="InterPro" id="IPR050504">
    <property type="entry name" value="IgSF_BTN/MOG"/>
</dbReference>
<feature type="signal peptide" evidence="4">
    <location>
        <begin position="1"/>
        <end position="17"/>
    </location>
</feature>
<evidence type="ECO:0000256" key="4">
    <source>
        <dbReference type="SAM" id="SignalP"/>
    </source>
</evidence>
<dbReference type="Gene3D" id="2.60.40.10">
    <property type="entry name" value="Immunoglobulins"/>
    <property type="match status" value="1"/>
</dbReference>
<dbReference type="InterPro" id="IPR013783">
    <property type="entry name" value="Ig-like_fold"/>
</dbReference>
<evidence type="ECO:0000313" key="7">
    <source>
        <dbReference type="Proteomes" id="UP000265100"/>
    </source>
</evidence>
<evidence type="ECO:0000256" key="2">
    <source>
        <dbReference type="ARBA" id="ARBA00023136"/>
    </source>
</evidence>
<evidence type="ECO:0000256" key="1">
    <source>
        <dbReference type="ARBA" id="ARBA00004370"/>
    </source>
</evidence>
<dbReference type="InterPro" id="IPR003599">
    <property type="entry name" value="Ig_sub"/>
</dbReference>
<dbReference type="InterPro" id="IPR036179">
    <property type="entry name" value="Ig-like_dom_sf"/>
</dbReference>
<dbReference type="SMART" id="SM00409">
    <property type="entry name" value="IG"/>
    <property type="match status" value="1"/>
</dbReference>
<dbReference type="InterPro" id="IPR007110">
    <property type="entry name" value="Ig-like_dom"/>
</dbReference>
<reference evidence="6" key="3">
    <citation type="submission" date="2025-09" db="UniProtKB">
        <authorList>
            <consortium name="Ensembl"/>
        </authorList>
    </citation>
    <scope>IDENTIFICATION</scope>
</reference>
<keyword evidence="2" id="KW-0472">Membrane</keyword>